<comment type="caution">
    <text evidence="1">The sequence shown here is derived from an EMBL/GenBank/DDBJ whole genome shotgun (WGS) entry which is preliminary data.</text>
</comment>
<protein>
    <submittedName>
        <fullName evidence="1">Zinc ribbon domain-containing protein</fullName>
    </submittedName>
</protein>
<proteinExistence type="predicted"/>
<dbReference type="RefSeq" id="WP_195032561.1">
    <property type="nucleotide sequence ID" value="NZ_JADLRE010000005.1"/>
</dbReference>
<dbReference type="EMBL" id="JADLRE010000005">
    <property type="protein sequence ID" value="MBF6225284.1"/>
    <property type="molecule type" value="Genomic_DNA"/>
</dbReference>
<reference evidence="1 2" key="1">
    <citation type="submission" date="2020-10" db="EMBL/GenBank/DDBJ databases">
        <title>Identification of Nocardia species via Next-generation sequencing and recognition of intraspecies genetic diversity.</title>
        <authorList>
            <person name="Li P."/>
            <person name="Li P."/>
            <person name="Lu B."/>
        </authorList>
    </citation>
    <scope>NUCLEOTIDE SEQUENCE [LARGE SCALE GENOMIC DNA]</scope>
    <source>
        <strain evidence="1 2">N-11</strain>
    </source>
</reference>
<organism evidence="1 2">
    <name type="scientific">Nocardia abscessus</name>
    <dbReference type="NCBI Taxonomy" id="120957"/>
    <lineage>
        <taxon>Bacteria</taxon>
        <taxon>Bacillati</taxon>
        <taxon>Actinomycetota</taxon>
        <taxon>Actinomycetes</taxon>
        <taxon>Mycobacteriales</taxon>
        <taxon>Nocardiaceae</taxon>
        <taxon>Nocardia</taxon>
    </lineage>
</organism>
<accession>A0ABS0C9E3</accession>
<sequence length="268" mass="29090">MPPRGEFADLNPDLPLEWQQFAKAVRHLILCIDLSYREIAKDIYRNKNALLGLTSGKLKHPPEVEMLESLHELAIERAGAEAVISWEELDRLWRALAPSLPEDGGPAPAACCPDCGTAVFCPNCGASLPREEPATAAKPANSLSAIAADVVPVPRHTGDRHNGRTVDEVWLAAKDLAVYISAGNFERANGLIRHVGTEATPNETAAAIASCRDLGLGEAADIIINYAGSRPDRDVLQILRALNRRDRRIDADALLHRALSATHRSKLL</sequence>
<dbReference type="Proteomes" id="UP000807309">
    <property type="component" value="Unassembled WGS sequence"/>
</dbReference>
<evidence type="ECO:0000313" key="2">
    <source>
        <dbReference type="Proteomes" id="UP000807309"/>
    </source>
</evidence>
<gene>
    <name evidence="1" type="ORF">IU470_09195</name>
</gene>
<name>A0ABS0C9E3_9NOCA</name>
<evidence type="ECO:0000313" key="1">
    <source>
        <dbReference type="EMBL" id="MBF6225284.1"/>
    </source>
</evidence>
<keyword evidence="2" id="KW-1185">Reference proteome</keyword>